<evidence type="ECO:0000256" key="4">
    <source>
        <dbReference type="ARBA" id="ARBA00023002"/>
    </source>
</evidence>
<dbReference type="OrthoDB" id="1393670at2759"/>
<evidence type="ECO:0000256" key="12">
    <source>
        <dbReference type="ARBA" id="ARBA00048009"/>
    </source>
</evidence>
<evidence type="ECO:0000256" key="6">
    <source>
        <dbReference type="ARBA" id="ARBA00023140"/>
    </source>
</evidence>
<evidence type="ECO:0000256" key="11">
    <source>
        <dbReference type="ARBA" id="ARBA00030890"/>
    </source>
</evidence>
<evidence type="ECO:0000313" key="15">
    <source>
        <dbReference type="EnsemblMetazoa" id="Aqu2.1.38487_001"/>
    </source>
</evidence>
<dbReference type="InterPro" id="IPR002347">
    <property type="entry name" value="SDR_fam"/>
</dbReference>
<dbReference type="EC" id="1.3.1.124" evidence="9"/>
<reference evidence="15" key="2">
    <citation type="submission" date="2017-05" db="UniProtKB">
        <authorList>
            <consortium name="EnsemblMetazoa"/>
        </authorList>
    </citation>
    <scope>IDENTIFICATION</scope>
</reference>
<evidence type="ECO:0000256" key="14">
    <source>
        <dbReference type="ARBA" id="ARBA00048631"/>
    </source>
</evidence>
<comment type="similarity">
    <text evidence="7">Belongs to the short-chain dehydrogenases/reductases (SDR) family. 2,4-dienoyl-CoA reductase subfamily.</text>
</comment>
<reference evidence="16" key="1">
    <citation type="journal article" date="2010" name="Nature">
        <title>The Amphimedon queenslandica genome and the evolution of animal complexity.</title>
        <authorList>
            <person name="Srivastava M."/>
            <person name="Simakov O."/>
            <person name="Chapman J."/>
            <person name="Fahey B."/>
            <person name="Gauthier M.E."/>
            <person name="Mitros T."/>
            <person name="Richards G.S."/>
            <person name="Conaco C."/>
            <person name="Dacre M."/>
            <person name="Hellsten U."/>
            <person name="Larroux C."/>
            <person name="Putnam N.H."/>
            <person name="Stanke M."/>
            <person name="Adamska M."/>
            <person name="Darling A."/>
            <person name="Degnan S.M."/>
            <person name="Oakley T.H."/>
            <person name="Plachetzki D.C."/>
            <person name="Zhai Y."/>
            <person name="Adamski M."/>
            <person name="Calcino A."/>
            <person name="Cummins S.F."/>
            <person name="Goodstein D.M."/>
            <person name="Harris C."/>
            <person name="Jackson D.J."/>
            <person name="Leys S.P."/>
            <person name="Shu S."/>
            <person name="Woodcroft B.J."/>
            <person name="Vervoort M."/>
            <person name="Kosik K.S."/>
            <person name="Manning G."/>
            <person name="Degnan B.M."/>
            <person name="Rokhsar D.S."/>
        </authorList>
    </citation>
    <scope>NUCLEOTIDE SEQUENCE [LARGE SCALE GENOMIC DNA]</scope>
</reference>
<dbReference type="FunCoup" id="A0A1X7VG66">
    <property type="interactions" value="83"/>
</dbReference>
<name>A0A1X7VG66_AMPQE</name>
<keyword evidence="4" id="KW-0560">Oxidoreductase</keyword>
<keyword evidence="3" id="KW-0521">NADP</keyword>
<comment type="catalytic activity">
    <reaction evidence="12">
        <text>a (2E,4E)-dienoyl-CoA + NADPH + H(+) = a 4,5-saturated-(3E)-enoyl-CoA + NADP(+)</text>
        <dbReference type="Rhea" id="RHEA:45912"/>
        <dbReference type="ChEBI" id="CHEBI:15378"/>
        <dbReference type="ChEBI" id="CHEBI:57783"/>
        <dbReference type="ChEBI" id="CHEBI:58349"/>
        <dbReference type="ChEBI" id="CHEBI:85101"/>
        <dbReference type="ChEBI" id="CHEBI:85493"/>
        <dbReference type="EC" id="1.3.1.124"/>
    </reaction>
</comment>
<organism evidence="15">
    <name type="scientific">Amphimedon queenslandica</name>
    <name type="common">Sponge</name>
    <dbReference type="NCBI Taxonomy" id="400682"/>
    <lineage>
        <taxon>Eukaryota</taxon>
        <taxon>Metazoa</taxon>
        <taxon>Porifera</taxon>
        <taxon>Demospongiae</taxon>
        <taxon>Heteroscleromorpha</taxon>
        <taxon>Haplosclerida</taxon>
        <taxon>Niphatidae</taxon>
        <taxon>Amphimedon</taxon>
    </lineage>
</organism>
<keyword evidence="2" id="KW-0276">Fatty acid metabolism</keyword>
<dbReference type="PRINTS" id="PR00081">
    <property type="entry name" value="GDHRDH"/>
</dbReference>
<dbReference type="InterPro" id="IPR036291">
    <property type="entry name" value="NAD(P)-bd_dom_sf"/>
</dbReference>
<dbReference type="KEGG" id="aqu:100636990"/>
<comment type="catalytic activity">
    <reaction evidence="13">
        <text>a (2E,4Z)-dienoyl-CoA + NADPH + H(+) = a 4,5-saturated-(3E)-enoyl-CoA + NADP(+)</text>
        <dbReference type="Rhea" id="RHEA:61892"/>
        <dbReference type="ChEBI" id="CHEBI:15378"/>
        <dbReference type="ChEBI" id="CHEBI:57783"/>
        <dbReference type="ChEBI" id="CHEBI:58349"/>
        <dbReference type="ChEBI" id="CHEBI:85099"/>
        <dbReference type="ChEBI" id="CHEBI:85493"/>
        <dbReference type="EC" id="1.3.1.124"/>
    </reaction>
</comment>
<evidence type="ECO:0000256" key="10">
    <source>
        <dbReference type="ARBA" id="ARBA00026221"/>
    </source>
</evidence>
<dbReference type="EnsemblMetazoa" id="Aqu2.1.38487_001">
    <property type="protein sequence ID" value="Aqu2.1.38487_001"/>
    <property type="gene ID" value="Aqu2.1.38487"/>
</dbReference>
<keyword evidence="16" id="KW-1185">Reference proteome</keyword>
<dbReference type="OMA" id="MQAHVCA"/>
<evidence type="ECO:0000256" key="9">
    <source>
        <dbReference type="ARBA" id="ARBA00026117"/>
    </source>
</evidence>
<evidence type="ECO:0000256" key="2">
    <source>
        <dbReference type="ARBA" id="ARBA00022832"/>
    </source>
</evidence>
<sequence length="283" mass="30210">MAGKDVHDDYPLKDYKYHCCSDLLEGKVAFVSGGGSGIGFRIAELLMRHGCNVAIGSRRIDKLEQSAKDLSKATGRQCLPVQIDVRKYDTVLKAMKQTLNAFGSIDILINSAAGNFLCPVSSMSSNAFKTVLEIDTMGTFNCCKAAFDTYMKDHGGCIINISATLYFKGDAYQAHAGSAKAAIDALTRHLAVEWGPLNIRINSVLPGPIEGTEGFRKLGGAVEGAEEFLESSIPLGRCGTRTEIAEACLFLASPLSSYVNGSLLVVDGGAWLTSGFANFSSKL</sequence>
<comment type="subcellular location">
    <subcellularLocation>
        <location evidence="1">Peroxisome</location>
    </subcellularLocation>
</comment>
<dbReference type="GO" id="GO:0008670">
    <property type="term" value="F:2,4-dienoyl-CoA reductase (NADPH) activity"/>
    <property type="evidence" value="ECO:0007669"/>
    <property type="project" value="InterPro"/>
</dbReference>
<dbReference type="GO" id="GO:0009062">
    <property type="term" value="P:fatty acid catabolic process"/>
    <property type="evidence" value="ECO:0007669"/>
    <property type="project" value="InterPro"/>
</dbReference>
<comment type="subunit">
    <text evidence="8">Monomer, dimer and oligomer.</text>
</comment>
<dbReference type="PRINTS" id="PR00080">
    <property type="entry name" value="SDRFAMILY"/>
</dbReference>
<dbReference type="GO" id="GO:0005778">
    <property type="term" value="C:peroxisomal membrane"/>
    <property type="evidence" value="ECO:0007669"/>
    <property type="project" value="UniProtKB-ARBA"/>
</dbReference>
<dbReference type="SUPFAM" id="SSF51735">
    <property type="entry name" value="NAD(P)-binding Rossmann-fold domains"/>
    <property type="match status" value="1"/>
</dbReference>
<dbReference type="PANTHER" id="PTHR43296:SF2">
    <property type="entry name" value="PEROXISOMAL 2,4-DIENOYL-COA REDUCTASE [(3E)-ENOYL-COA-PRODUCING]"/>
    <property type="match status" value="1"/>
</dbReference>
<dbReference type="Gene3D" id="3.40.50.720">
    <property type="entry name" value="NAD(P)-binding Rossmann-like Domain"/>
    <property type="match status" value="1"/>
</dbReference>
<dbReference type="InParanoid" id="A0A1X7VG66"/>
<dbReference type="Proteomes" id="UP000007879">
    <property type="component" value="Unassembled WGS sequence"/>
</dbReference>
<dbReference type="FunFam" id="3.40.50.720:FF:000477">
    <property type="entry name" value="Peroxisomal 2,4-dienoyl-CoA reductase"/>
    <property type="match status" value="1"/>
</dbReference>
<dbReference type="CDD" id="cd05369">
    <property type="entry name" value="TER_DECR_SDR_a"/>
    <property type="match status" value="1"/>
</dbReference>
<dbReference type="PANTHER" id="PTHR43296">
    <property type="entry name" value="PEROXISOMAL 2,4-DIENOYL-COA REDUCTASE"/>
    <property type="match status" value="1"/>
</dbReference>
<dbReference type="EnsemblMetazoa" id="XM_003384483.3">
    <property type="protein sequence ID" value="XP_003384531.3"/>
    <property type="gene ID" value="LOC100636990"/>
</dbReference>
<dbReference type="InterPro" id="IPR045017">
    <property type="entry name" value="DECR2-like"/>
</dbReference>
<gene>
    <name evidence="15" type="primary">100636990</name>
</gene>
<dbReference type="eggNOG" id="KOG0725">
    <property type="taxonomic scope" value="Eukaryota"/>
</dbReference>
<dbReference type="STRING" id="400682.A0A1X7VG66"/>
<evidence type="ECO:0000256" key="7">
    <source>
        <dbReference type="ARBA" id="ARBA00025787"/>
    </source>
</evidence>
<evidence type="ECO:0000256" key="8">
    <source>
        <dbReference type="ARBA" id="ARBA00025939"/>
    </source>
</evidence>
<evidence type="ECO:0000256" key="5">
    <source>
        <dbReference type="ARBA" id="ARBA00023098"/>
    </source>
</evidence>
<proteinExistence type="inferred from homology"/>
<evidence type="ECO:0000313" key="16">
    <source>
        <dbReference type="Proteomes" id="UP000007879"/>
    </source>
</evidence>
<keyword evidence="6" id="KW-0576">Peroxisome</keyword>
<comment type="catalytic activity">
    <reaction evidence="14">
        <text>(2E,4Z,7Z,10Z,13Z,16Z,19Z)-docosaheptaenoyl-CoA + NADPH + H(+) = (3E,7Z,10Z,13Z,16Z,19Z)-docosahexaenoyl-CoA + NADP(+)</text>
        <dbReference type="Rhea" id="RHEA:44920"/>
        <dbReference type="ChEBI" id="CHEBI:15378"/>
        <dbReference type="ChEBI" id="CHEBI:57783"/>
        <dbReference type="ChEBI" id="CHEBI:58349"/>
        <dbReference type="ChEBI" id="CHEBI:77559"/>
        <dbReference type="ChEBI" id="CHEBI:84791"/>
    </reaction>
</comment>
<dbReference type="AlphaFoldDB" id="A0A1X7VG66"/>
<keyword evidence="5" id="KW-0443">Lipid metabolism</keyword>
<dbReference type="Pfam" id="PF13561">
    <property type="entry name" value="adh_short_C2"/>
    <property type="match status" value="1"/>
</dbReference>
<accession>A0A1X7VG66</accession>
<protein>
    <recommendedName>
        <fullName evidence="10">Peroxisomal 2,4-dienoyl-CoA reductase [(3E)-enoyl-CoA-producing]</fullName>
        <ecNumber evidence="9">1.3.1.124</ecNumber>
    </recommendedName>
    <alternativeName>
        <fullName evidence="11">2,4-dienoyl-CoA reductase 2</fullName>
    </alternativeName>
</protein>
<evidence type="ECO:0000256" key="13">
    <source>
        <dbReference type="ARBA" id="ARBA00048340"/>
    </source>
</evidence>
<evidence type="ECO:0000256" key="1">
    <source>
        <dbReference type="ARBA" id="ARBA00004275"/>
    </source>
</evidence>
<evidence type="ECO:0000256" key="3">
    <source>
        <dbReference type="ARBA" id="ARBA00022857"/>
    </source>
</evidence>